<dbReference type="AlphaFoldDB" id="A0A835EC28"/>
<dbReference type="EMBL" id="JACEFO010002109">
    <property type="protein sequence ID" value="KAF8681746.1"/>
    <property type="molecule type" value="Genomic_DNA"/>
</dbReference>
<comment type="caution">
    <text evidence="1">The sequence shown here is derived from an EMBL/GenBank/DDBJ whole genome shotgun (WGS) entry which is preliminary data.</text>
</comment>
<accession>A0A835EC28</accession>
<dbReference type="OrthoDB" id="639965at2759"/>
<sequence length="293" mass="34193">MEEARLAYDPAVSPHFQVFLLPYFLGLRGYGSGHELVDLAIEQTEWPPATYDLYVFSSVTGQWEQRSFVREGEAAGVTVAYLRKSWHHHLNAVYRRGQLYVHCQTDFVMRISLSNDKYYQVIKRPTGIRKLYESSSPMEWELRHDRDIRQFLMKNKLGRPWHNHDEKVRGPWILQDINYNHNKNVKMKALVGKKFAWNSDASDDDETVSVDSEDRDFRCGYFDILGFHPYKEIIFLSQSVRRGIAYHLNSSTIQDLGNLYPKGYDGELSNEQVIESSFPYTPCWIEQFGDGST</sequence>
<keyword evidence="2" id="KW-1185">Reference proteome</keyword>
<reference evidence="1" key="1">
    <citation type="submission" date="2020-07" db="EMBL/GenBank/DDBJ databases">
        <title>Genome sequence and genetic diversity analysis of an under-domesticated orphan crop, white fonio (Digitaria exilis).</title>
        <authorList>
            <person name="Bennetzen J.L."/>
            <person name="Chen S."/>
            <person name="Ma X."/>
            <person name="Wang X."/>
            <person name="Yssel A.E.J."/>
            <person name="Chaluvadi S.R."/>
            <person name="Johnson M."/>
            <person name="Gangashetty P."/>
            <person name="Hamidou F."/>
            <person name="Sanogo M.D."/>
            <person name="Zwaenepoel A."/>
            <person name="Wallace J."/>
            <person name="Van De Peer Y."/>
            <person name="Van Deynze A."/>
        </authorList>
    </citation>
    <scope>NUCLEOTIDE SEQUENCE</scope>
    <source>
        <tissue evidence="1">Leaves</tissue>
    </source>
</reference>
<dbReference type="PANTHER" id="PTHR34591:SF50">
    <property type="entry name" value="F-BOX DOMAIN-CONTAINING PROTEIN"/>
    <property type="match status" value="1"/>
</dbReference>
<evidence type="ECO:0000313" key="1">
    <source>
        <dbReference type="EMBL" id="KAF8681746.1"/>
    </source>
</evidence>
<proteinExistence type="predicted"/>
<dbReference type="Proteomes" id="UP000636709">
    <property type="component" value="Unassembled WGS sequence"/>
</dbReference>
<evidence type="ECO:0000313" key="2">
    <source>
        <dbReference type="Proteomes" id="UP000636709"/>
    </source>
</evidence>
<gene>
    <name evidence="1" type="ORF">HU200_045183</name>
</gene>
<organism evidence="1 2">
    <name type="scientific">Digitaria exilis</name>
    <dbReference type="NCBI Taxonomy" id="1010633"/>
    <lineage>
        <taxon>Eukaryota</taxon>
        <taxon>Viridiplantae</taxon>
        <taxon>Streptophyta</taxon>
        <taxon>Embryophyta</taxon>
        <taxon>Tracheophyta</taxon>
        <taxon>Spermatophyta</taxon>
        <taxon>Magnoliopsida</taxon>
        <taxon>Liliopsida</taxon>
        <taxon>Poales</taxon>
        <taxon>Poaceae</taxon>
        <taxon>PACMAD clade</taxon>
        <taxon>Panicoideae</taxon>
        <taxon>Panicodae</taxon>
        <taxon>Paniceae</taxon>
        <taxon>Anthephorinae</taxon>
        <taxon>Digitaria</taxon>
    </lineage>
</organism>
<dbReference type="PANTHER" id="PTHR34591">
    <property type="entry name" value="OS03G0653100 PROTEIN-RELATED"/>
    <property type="match status" value="1"/>
</dbReference>
<name>A0A835EC28_9POAL</name>
<protein>
    <submittedName>
        <fullName evidence="1">Uncharacterized protein</fullName>
    </submittedName>
</protein>